<dbReference type="Pfam" id="PF01302">
    <property type="entry name" value="CAP_GLY"/>
    <property type="match status" value="1"/>
</dbReference>
<sequence>MTDHYVGQRLSLKGQPYTVQYVGAVADKPGIWLGVEWDDPERGKHDGTHDGKKYFECRNPSPRAASFLKPSQPWDKPRTFLQALREKYMPEDAGTGAEIVYFSTKQAEEVGFDKFARRQAQLQGIHVLVLDRMQIRASRDREEDETITNFCANVTELDLSGNLFGSLDEVVRLAGLFPKLSNLNLSGNRLVVGTNAGVLSTVRILDVSDTWLNWTKIISLTESFPNIRKLAAARNGLSSICPGLLPAGVQDLDLSDNLFSRLSDLRDLNSCPALQTLIIKRSRVEAVHTSEDAGSLSETIQTLDLAHNAVSSWSFFDSLEGAYPAIKHLITTGNPLYEGLRSAEGKPLSTQDGYMLTIARLPQLSMLNYSKITEKERLNSETYYLGQIAAEIANHPVGDEEKVLRRHPRWKALCEEYGQPAIRRVPRADELDPNSLAARLLNVTFELAPQAFPHSSTRTWQHEISKTLNIYSLHGLVGKKLGIMPLQLRLVWETGERDPLGQGDAHGGPEWWDSSDESDNDGAMDAGSVLREVELAPGTRALGTYIEGRKARVRVELQGE</sequence>
<reference evidence="5" key="1">
    <citation type="journal article" date="2020" name="Stud. Mycol.">
        <title>101 Dothideomycetes genomes: a test case for predicting lifestyles and emergence of pathogens.</title>
        <authorList>
            <person name="Haridas S."/>
            <person name="Albert R."/>
            <person name="Binder M."/>
            <person name="Bloem J."/>
            <person name="Labutti K."/>
            <person name="Salamov A."/>
            <person name="Andreopoulos B."/>
            <person name="Baker S."/>
            <person name="Barry K."/>
            <person name="Bills G."/>
            <person name="Bluhm B."/>
            <person name="Cannon C."/>
            <person name="Castanera R."/>
            <person name="Culley D."/>
            <person name="Daum C."/>
            <person name="Ezra D."/>
            <person name="Gonzalez J."/>
            <person name="Henrissat B."/>
            <person name="Kuo A."/>
            <person name="Liang C."/>
            <person name="Lipzen A."/>
            <person name="Lutzoni F."/>
            <person name="Magnuson J."/>
            <person name="Mondo S."/>
            <person name="Nolan M."/>
            <person name="Ohm R."/>
            <person name="Pangilinan J."/>
            <person name="Park H.-J."/>
            <person name="Ramirez L."/>
            <person name="Alfaro M."/>
            <person name="Sun H."/>
            <person name="Tritt A."/>
            <person name="Yoshinaga Y."/>
            <person name="Zwiers L.-H."/>
            <person name="Turgeon B."/>
            <person name="Goodwin S."/>
            <person name="Spatafora J."/>
            <person name="Crous P."/>
            <person name="Grigoriev I."/>
        </authorList>
    </citation>
    <scope>NUCLEOTIDE SEQUENCE</scope>
    <source>
        <strain evidence="5">ATCC 36951</strain>
    </source>
</reference>
<gene>
    <name evidence="5" type="ORF">M409DRAFT_27325</name>
</gene>
<organism evidence="5 6">
    <name type="scientific">Zasmidium cellare ATCC 36951</name>
    <dbReference type="NCBI Taxonomy" id="1080233"/>
    <lineage>
        <taxon>Eukaryota</taxon>
        <taxon>Fungi</taxon>
        <taxon>Dikarya</taxon>
        <taxon>Ascomycota</taxon>
        <taxon>Pezizomycotina</taxon>
        <taxon>Dothideomycetes</taxon>
        <taxon>Dothideomycetidae</taxon>
        <taxon>Mycosphaerellales</taxon>
        <taxon>Mycosphaerellaceae</taxon>
        <taxon>Zasmidium</taxon>
    </lineage>
</organism>
<dbReference type="GO" id="GO:0005737">
    <property type="term" value="C:cytoplasm"/>
    <property type="evidence" value="ECO:0007669"/>
    <property type="project" value="TreeGrafter"/>
</dbReference>
<protein>
    <recommendedName>
        <fullName evidence="4">CAP-Gly domain-containing protein</fullName>
    </recommendedName>
</protein>
<dbReference type="EMBL" id="ML993614">
    <property type="protein sequence ID" value="KAF2162321.1"/>
    <property type="molecule type" value="Genomic_DNA"/>
</dbReference>
<dbReference type="AlphaFoldDB" id="A0A6A6C5J8"/>
<dbReference type="SUPFAM" id="SSF74924">
    <property type="entry name" value="Cap-Gly domain"/>
    <property type="match status" value="1"/>
</dbReference>
<dbReference type="InterPro" id="IPR000938">
    <property type="entry name" value="CAP-Gly_domain"/>
</dbReference>
<dbReference type="InterPro" id="IPR032675">
    <property type="entry name" value="LRR_dom_sf"/>
</dbReference>
<dbReference type="PROSITE" id="PS00845">
    <property type="entry name" value="CAP_GLY_1"/>
    <property type="match status" value="1"/>
</dbReference>
<evidence type="ECO:0000313" key="5">
    <source>
        <dbReference type="EMBL" id="KAF2162321.1"/>
    </source>
</evidence>
<dbReference type="RefSeq" id="XP_033663210.1">
    <property type="nucleotide sequence ID" value="XM_033808528.1"/>
</dbReference>
<evidence type="ECO:0000256" key="1">
    <source>
        <dbReference type="ARBA" id="ARBA00022614"/>
    </source>
</evidence>
<feature type="compositionally biased region" description="Acidic residues" evidence="3">
    <location>
        <begin position="513"/>
        <end position="522"/>
    </location>
</feature>
<evidence type="ECO:0000259" key="4">
    <source>
        <dbReference type="PROSITE" id="PS50245"/>
    </source>
</evidence>
<evidence type="ECO:0000313" key="6">
    <source>
        <dbReference type="Proteomes" id="UP000799537"/>
    </source>
</evidence>
<dbReference type="Proteomes" id="UP000799537">
    <property type="component" value="Unassembled WGS sequence"/>
</dbReference>
<keyword evidence="6" id="KW-1185">Reference proteome</keyword>
<dbReference type="Gene3D" id="3.80.10.10">
    <property type="entry name" value="Ribonuclease Inhibitor"/>
    <property type="match status" value="3"/>
</dbReference>
<dbReference type="SMART" id="SM01052">
    <property type="entry name" value="CAP_GLY"/>
    <property type="match status" value="1"/>
</dbReference>
<dbReference type="InterPro" id="IPR036859">
    <property type="entry name" value="CAP-Gly_dom_sf"/>
</dbReference>
<accession>A0A6A6C5J8</accession>
<dbReference type="OrthoDB" id="5273213at2759"/>
<dbReference type="GeneID" id="54561800"/>
<dbReference type="InterPro" id="IPR001611">
    <property type="entry name" value="Leu-rich_rpt"/>
</dbReference>
<keyword evidence="2" id="KW-0677">Repeat</keyword>
<name>A0A6A6C5J8_ZASCE</name>
<dbReference type="PROSITE" id="PS50245">
    <property type="entry name" value="CAP_GLY_2"/>
    <property type="match status" value="1"/>
</dbReference>
<keyword evidence="1" id="KW-0433">Leucine-rich repeat</keyword>
<dbReference type="PROSITE" id="PS51450">
    <property type="entry name" value="LRR"/>
    <property type="match status" value="1"/>
</dbReference>
<dbReference type="PANTHER" id="PTHR15454">
    <property type="entry name" value="NISCHARIN RELATED"/>
    <property type="match status" value="1"/>
</dbReference>
<dbReference type="PANTHER" id="PTHR15454:SF56">
    <property type="entry name" value="PROTEIN PHOSPHATASE 1 REGULATORY SUBUNIT 7-RELATED"/>
    <property type="match status" value="1"/>
</dbReference>
<feature type="region of interest" description="Disordered" evidence="3">
    <location>
        <begin position="499"/>
        <end position="527"/>
    </location>
</feature>
<feature type="domain" description="CAP-Gly" evidence="4">
    <location>
        <begin position="23"/>
        <end position="69"/>
    </location>
</feature>
<evidence type="ECO:0000256" key="2">
    <source>
        <dbReference type="ARBA" id="ARBA00022737"/>
    </source>
</evidence>
<proteinExistence type="predicted"/>
<dbReference type="SUPFAM" id="SSF52058">
    <property type="entry name" value="L domain-like"/>
    <property type="match status" value="1"/>
</dbReference>
<evidence type="ECO:0000256" key="3">
    <source>
        <dbReference type="SAM" id="MobiDB-lite"/>
    </source>
</evidence>
<dbReference type="Gene3D" id="2.30.30.190">
    <property type="entry name" value="CAP Gly-rich-like domain"/>
    <property type="match status" value="1"/>
</dbReference>